<dbReference type="Proteomes" id="UP001165082">
    <property type="component" value="Unassembled WGS sequence"/>
</dbReference>
<evidence type="ECO:0000313" key="3">
    <source>
        <dbReference type="Proteomes" id="UP001165082"/>
    </source>
</evidence>
<feature type="region of interest" description="Disordered" evidence="1">
    <location>
        <begin position="449"/>
        <end position="486"/>
    </location>
</feature>
<dbReference type="EMBL" id="BRXZ01000981">
    <property type="protein sequence ID" value="GMH59090.1"/>
    <property type="molecule type" value="Genomic_DNA"/>
</dbReference>
<feature type="compositionally biased region" description="Basic and acidic residues" evidence="1">
    <location>
        <begin position="1"/>
        <end position="10"/>
    </location>
</feature>
<feature type="compositionally biased region" description="Basic and acidic residues" evidence="1">
    <location>
        <begin position="449"/>
        <end position="461"/>
    </location>
</feature>
<feature type="compositionally biased region" description="Basic and acidic residues" evidence="1">
    <location>
        <begin position="89"/>
        <end position="127"/>
    </location>
</feature>
<keyword evidence="3" id="KW-1185">Reference proteome</keyword>
<feature type="region of interest" description="Disordered" evidence="1">
    <location>
        <begin position="89"/>
        <end position="181"/>
    </location>
</feature>
<organism evidence="2 3">
    <name type="scientific">Triparma retinervis</name>
    <dbReference type="NCBI Taxonomy" id="2557542"/>
    <lineage>
        <taxon>Eukaryota</taxon>
        <taxon>Sar</taxon>
        <taxon>Stramenopiles</taxon>
        <taxon>Ochrophyta</taxon>
        <taxon>Bolidophyceae</taxon>
        <taxon>Parmales</taxon>
        <taxon>Triparmaceae</taxon>
        <taxon>Triparma</taxon>
    </lineage>
</organism>
<name>A0A9W7DYU4_9STRA</name>
<protein>
    <submittedName>
        <fullName evidence="2">Uncharacterized protein</fullName>
    </submittedName>
</protein>
<dbReference type="AlphaFoldDB" id="A0A9W7DYU4"/>
<reference evidence="2" key="1">
    <citation type="submission" date="2022-07" db="EMBL/GenBank/DDBJ databases">
        <title>Genome analysis of Parmales, a sister group of diatoms, reveals the evolutionary specialization of diatoms from phago-mixotrophs to photoautotrophs.</title>
        <authorList>
            <person name="Ban H."/>
            <person name="Sato S."/>
            <person name="Yoshikawa S."/>
            <person name="Kazumasa Y."/>
            <person name="Nakamura Y."/>
            <person name="Ichinomiya M."/>
            <person name="Saitoh K."/>
            <person name="Sato N."/>
            <person name="Blanc-Mathieu R."/>
            <person name="Endo H."/>
            <person name="Kuwata A."/>
            <person name="Ogata H."/>
        </authorList>
    </citation>
    <scope>NUCLEOTIDE SEQUENCE</scope>
</reference>
<comment type="caution">
    <text evidence="2">The sequence shown here is derived from an EMBL/GenBank/DDBJ whole genome shotgun (WGS) entry which is preliminary data.</text>
</comment>
<sequence length="486" mass="55359">MPTITDKENSFRPTSSLYSPGYAGKLSKQAGSIPIERKKGLKETTPSKLNIRNNKSAVSEYFPAEAKSDATAAPSFGSFGSLLMDAAKDAQDDRDGIHARRVERQEMKAAEKQRREEEEEGKRTAERLEEEENDKLLASRLLQEERAYQELEEDNRRAQEKRDMELAKHHQDEVKREVMEEEKKMEEKDIELARRCMREEKDAVLAERIAQAEKMAQAAQEKIEKQDFAKAMEIQRGLESEHAKECEAKESHDKRIARSYQIKDQRLAHREARNQTWLDTIAAQYFTVYGEDGVVSIGDDDEEKMSQEEFKLCHDFASWQDAQMEIHDVMAGICVSARLPQLSEVDFEVHPSGKEVELMCTSDSKAGHETRLIHKNIELYHDLMKKVYGKSYVVPPPCDVEKVSTYSIHLQLDACVGVGVTPKDISYVYEEGSGVLYLYLNGLKLRAGDKSEKEEKDKKENGGVSRGKSSLLSRMVDKVRGRGGKR</sequence>
<dbReference type="OrthoDB" id="194605at2759"/>
<proteinExistence type="predicted"/>
<feature type="compositionally biased region" description="Basic and acidic residues" evidence="1">
    <location>
        <begin position="134"/>
        <end position="181"/>
    </location>
</feature>
<accession>A0A9W7DYU4</accession>
<evidence type="ECO:0000313" key="2">
    <source>
        <dbReference type="EMBL" id="GMH59090.1"/>
    </source>
</evidence>
<gene>
    <name evidence="2" type="ORF">TrRE_jg3890</name>
</gene>
<evidence type="ECO:0000256" key="1">
    <source>
        <dbReference type="SAM" id="MobiDB-lite"/>
    </source>
</evidence>
<feature type="region of interest" description="Disordered" evidence="1">
    <location>
        <begin position="1"/>
        <end position="48"/>
    </location>
</feature>